<reference evidence="1 2" key="1">
    <citation type="submission" date="2018-01" db="EMBL/GenBank/DDBJ databases">
        <title>Genomic Encyclopedia of Type Strains, Phase III (KMG-III): the genomes of soil and plant-associated and newly described type strains.</title>
        <authorList>
            <person name="Whitman W."/>
        </authorList>
    </citation>
    <scope>NUCLEOTIDE SEQUENCE [LARGE SCALE GENOMIC DNA]</scope>
    <source>
        <strain evidence="1 2">1131</strain>
    </source>
</reference>
<dbReference type="InterPro" id="IPR014989">
    <property type="entry name" value="DUF1839"/>
</dbReference>
<accession>A0A2S4M8D2</accession>
<keyword evidence="1" id="KW-0378">Hydrolase</keyword>
<organism evidence="1 2">
    <name type="scientific">Bosea psychrotolerans</name>
    <dbReference type="NCBI Taxonomy" id="1871628"/>
    <lineage>
        <taxon>Bacteria</taxon>
        <taxon>Pseudomonadati</taxon>
        <taxon>Pseudomonadota</taxon>
        <taxon>Alphaproteobacteria</taxon>
        <taxon>Hyphomicrobiales</taxon>
        <taxon>Boseaceae</taxon>
        <taxon>Bosea</taxon>
    </lineage>
</organism>
<name>A0A2S4M8D2_9HYPH</name>
<dbReference type="Pfam" id="PF08893">
    <property type="entry name" value="DUF1839"/>
    <property type="match status" value="1"/>
</dbReference>
<dbReference type="GO" id="GO:0016787">
    <property type="term" value="F:hydrolase activity"/>
    <property type="evidence" value="ECO:0007669"/>
    <property type="project" value="UniProtKB-KW"/>
</dbReference>
<dbReference type="Proteomes" id="UP000236919">
    <property type="component" value="Unassembled WGS sequence"/>
</dbReference>
<dbReference type="AlphaFoldDB" id="A0A2S4M8D2"/>
<keyword evidence="2" id="KW-1185">Reference proteome</keyword>
<evidence type="ECO:0000313" key="2">
    <source>
        <dbReference type="Proteomes" id="UP000236919"/>
    </source>
</evidence>
<sequence length="353" mass="39160">MAGGRARRALAISAVTVHATIERPVAAAGAAPLLPGDPLAYRRHAMHSGDRHWPQTNCYADLWIEILHTLGTEPAAAFGFTVAQDFEGDQFTFFKPPLDDLEALYGLRVTELALYDDLIGHLEQQIARRRLVLIELDSFYMPDTQGVSYRASHGKTTIAVNRLDRAGRELDYFHNDGLHRASGEDFDGLLRLLPGQMRDDTLFPYAEMVRLPEHLPGDAELRATAQRLLAHHVARRPDTNPVSAFRTVATAQAQALAERPTEVFHHYAFNTLRQLGANFELLATHLAWLGTSVDGLSQAREAASRIAESAKIAQFHLARAMKQKRFERFDASLAGLAAEHDLVSEALARRFAA</sequence>
<proteinExistence type="predicted"/>
<comment type="caution">
    <text evidence="1">The sequence shown here is derived from an EMBL/GenBank/DDBJ whole genome shotgun (WGS) entry which is preliminary data.</text>
</comment>
<protein>
    <submittedName>
        <fullName evidence="1">Succinylarginine dihydrolase</fullName>
    </submittedName>
</protein>
<dbReference type="EMBL" id="PQFZ01000008">
    <property type="protein sequence ID" value="POR50875.1"/>
    <property type="molecule type" value="Genomic_DNA"/>
</dbReference>
<gene>
    <name evidence="1" type="ORF">CYD53_108123</name>
</gene>
<dbReference type="OrthoDB" id="8477651at2"/>
<evidence type="ECO:0000313" key="1">
    <source>
        <dbReference type="EMBL" id="POR50875.1"/>
    </source>
</evidence>